<reference evidence="5" key="3">
    <citation type="submission" date="2025-09" db="UniProtKB">
        <authorList>
            <consortium name="Ensembl"/>
        </authorList>
    </citation>
    <scope>IDENTIFICATION</scope>
</reference>
<reference evidence="5" key="1">
    <citation type="submission" date="2019-06" db="EMBL/GenBank/DDBJ databases">
        <authorList>
            <consortium name="Wellcome Sanger Institute Data Sharing"/>
        </authorList>
    </citation>
    <scope>NUCLEOTIDE SEQUENCE [LARGE SCALE GENOMIC DNA]</scope>
</reference>
<evidence type="ECO:0000256" key="4">
    <source>
        <dbReference type="ARBA" id="ARBA00023136"/>
    </source>
</evidence>
<accession>A0A672Z750</accession>
<name>A0A672Z750_9TELE</name>
<keyword evidence="4" id="KW-0472">Membrane</keyword>
<keyword evidence="6" id="KW-1185">Reference proteome</keyword>
<evidence type="ECO:0000256" key="1">
    <source>
        <dbReference type="ARBA" id="ARBA00004308"/>
    </source>
</evidence>
<keyword evidence="3" id="KW-0677">Repeat</keyword>
<protein>
    <recommendedName>
        <fullName evidence="7">SYNE1</fullName>
    </recommendedName>
</protein>
<evidence type="ECO:0000256" key="3">
    <source>
        <dbReference type="ARBA" id="ARBA00022737"/>
    </source>
</evidence>
<organism evidence="5 6">
    <name type="scientific">Sphaeramia orbicularis</name>
    <name type="common">orbiculate cardinalfish</name>
    <dbReference type="NCBI Taxonomy" id="375764"/>
    <lineage>
        <taxon>Eukaryota</taxon>
        <taxon>Metazoa</taxon>
        <taxon>Chordata</taxon>
        <taxon>Craniata</taxon>
        <taxon>Vertebrata</taxon>
        <taxon>Euteleostomi</taxon>
        <taxon>Actinopterygii</taxon>
        <taxon>Neopterygii</taxon>
        <taxon>Teleostei</taxon>
        <taxon>Neoteleostei</taxon>
        <taxon>Acanthomorphata</taxon>
        <taxon>Gobiaria</taxon>
        <taxon>Kurtiformes</taxon>
        <taxon>Apogonoidei</taxon>
        <taxon>Apogonidae</taxon>
        <taxon>Apogoninae</taxon>
        <taxon>Sphaeramia</taxon>
    </lineage>
</organism>
<dbReference type="AlphaFoldDB" id="A0A672Z750"/>
<evidence type="ECO:0000256" key="2">
    <source>
        <dbReference type="ARBA" id="ARBA00022553"/>
    </source>
</evidence>
<dbReference type="InParanoid" id="A0A672Z750"/>
<proteinExistence type="predicted"/>
<keyword evidence="2" id="KW-0597">Phosphoprotein</keyword>
<reference evidence="5" key="2">
    <citation type="submission" date="2025-08" db="UniProtKB">
        <authorList>
            <consortium name="Ensembl"/>
        </authorList>
    </citation>
    <scope>IDENTIFICATION</scope>
</reference>
<dbReference type="Gene3D" id="1.20.58.60">
    <property type="match status" value="1"/>
</dbReference>
<dbReference type="Ensembl" id="ENSSORT00005012704.1">
    <property type="protein sequence ID" value="ENSSORP00005012307.1"/>
    <property type="gene ID" value="ENSSORG00005006497.1"/>
</dbReference>
<evidence type="ECO:0000313" key="6">
    <source>
        <dbReference type="Proteomes" id="UP000472271"/>
    </source>
</evidence>
<evidence type="ECO:0008006" key="7">
    <source>
        <dbReference type="Google" id="ProtNLM"/>
    </source>
</evidence>
<dbReference type="PANTHER" id="PTHR14514:SF3">
    <property type="entry name" value="NESPRIN-1"/>
    <property type="match status" value="1"/>
</dbReference>
<dbReference type="PANTHER" id="PTHR14514">
    <property type="entry name" value="PKA ANCHORING PROTEIN"/>
    <property type="match status" value="1"/>
</dbReference>
<dbReference type="Proteomes" id="UP000472271">
    <property type="component" value="Chromosome 24"/>
</dbReference>
<comment type="subcellular location">
    <subcellularLocation>
        <location evidence="1">Endomembrane system</location>
    </subcellularLocation>
</comment>
<evidence type="ECO:0000313" key="5">
    <source>
        <dbReference type="Ensembl" id="ENSSORP00005012307.1"/>
    </source>
</evidence>
<dbReference type="SUPFAM" id="SSF46966">
    <property type="entry name" value="Spectrin repeat"/>
    <property type="match status" value="2"/>
</dbReference>
<sequence>MKTENGHEKTPWLQEIRNLQEQYDRAQVQQELREREEVEKELGLVKGWIQDTRGLLLSPTADLESLLHELEAINYKRQSVERMTELQQSKYQDLQTGLPSELSMQLAEVALALGSAEDQVQAREREVQQTRDVKQDFSSRLQDIETKLKTIALKLEDKGGDLEEAKEETKILCEECECCGRTLAELGVSVQEFGEQNPLLCKQLGNAVAKLTEVQRHTTQQVQDRANRLKKQAERQVEEYQGMKAFILSWAEKADSLVTGNIIWSSASQLQEQIRAHQALLRECRGLHGDLEAMGEREAQLGEVLQTEGWSQQVKHLSRHTEELHQTAKTRLQSLQDAAKDMLRLEAEVKSLHGAVDQIQVTLASPDLNRLSLREQLTQRQRLLVEMEGFKQQVAAVQQCQSALRLPEEVVVSLPICRTAQNLQQEASQLQHTTIQQCNILQVQGRPHIEKLIINFKIKKPAHPLPKTGLVDVYLFKWACLTLQDSIMNLFNIIKWQLNLQNGP</sequence>